<accession>A0A7C8ILH1</accession>
<dbReference type="AlphaFoldDB" id="A0A7C8ILH1"/>
<dbReference type="EMBL" id="JAADJZ010000002">
    <property type="protein sequence ID" value="KAF2877230.1"/>
    <property type="molecule type" value="Genomic_DNA"/>
</dbReference>
<feature type="chain" id="PRO_5028984382" description="AA1-like domain-containing protein" evidence="1">
    <location>
        <begin position="18"/>
        <end position="163"/>
    </location>
</feature>
<feature type="signal peptide" evidence="1">
    <location>
        <begin position="1"/>
        <end position="17"/>
    </location>
</feature>
<keyword evidence="1" id="KW-0732">Signal</keyword>
<evidence type="ECO:0000313" key="2">
    <source>
        <dbReference type="EMBL" id="KAF2877230.1"/>
    </source>
</evidence>
<comment type="caution">
    <text evidence="2">The sequence shown here is derived from an EMBL/GenBank/DDBJ whole genome shotgun (WGS) entry which is preliminary data.</text>
</comment>
<sequence>MHPTLLLAALFAITTWGLPVVPPTAESVTAASPTLTFHVSDFIALDNTASPHPLSYLSFLFSDRHPDHSLSTTCTLAPSSDKIYKPLFSTCANAAVSFRVSEGEVEIRRGWKSGSGGYMTGTARQGTYWKEGEGGNATKTDGGKFYSRTVEWELPVTSLSAKA</sequence>
<organism evidence="2 3">
    <name type="scientific">Massariosphaeria phaeospora</name>
    <dbReference type="NCBI Taxonomy" id="100035"/>
    <lineage>
        <taxon>Eukaryota</taxon>
        <taxon>Fungi</taxon>
        <taxon>Dikarya</taxon>
        <taxon>Ascomycota</taxon>
        <taxon>Pezizomycotina</taxon>
        <taxon>Dothideomycetes</taxon>
        <taxon>Pleosporomycetidae</taxon>
        <taxon>Pleosporales</taxon>
        <taxon>Pleosporales incertae sedis</taxon>
        <taxon>Massariosphaeria</taxon>
    </lineage>
</organism>
<gene>
    <name evidence="2" type="ORF">BDV95DRAFT_601645</name>
</gene>
<proteinExistence type="predicted"/>
<keyword evidence="3" id="KW-1185">Reference proteome</keyword>
<evidence type="ECO:0008006" key="4">
    <source>
        <dbReference type="Google" id="ProtNLM"/>
    </source>
</evidence>
<evidence type="ECO:0000256" key="1">
    <source>
        <dbReference type="SAM" id="SignalP"/>
    </source>
</evidence>
<protein>
    <recommendedName>
        <fullName evidence="4">AA1-like domain-containing protein</fullName>
    </recommendedName>
</protein>
<evidence type="ECO:0000313" key="3">
    <source>
        <dbReference type="Proteomes" id="UP000481861"/>
    </source>
</evidence>
<reference evidence="2 3" key="1">
    <citation type="submission" date="2020-01" db="EMBL/GenBank/DDBJ databases">
        <authorList>
            <consortium name="DOE Joint Genome Institute"/>
            <person name="Haridas S."/>
            <person name="Albert R."/>
            <person name="Binder M."/>
            <person name="Bloem J."/>
            <person name="Labutti K."/>
            <person name="Salamov A."/>
            <person name="Andreopoulos B."/>
            <person name="Baker S.E."/>
            <person name="Barry K."/>
            <person name="Bills G."/>
            <person name="Bluhm B.H."/>
            <person name="Cannon C."/>
            <person name="Castanera R."/>
            <person name="Culley D.E."/>
            <person name="Daum C."/>
            <person name="Ezra D."/>
            <person name="Gonzalez J.B."/>
            <person name="Henrissat B."/>
            <person name="Kuo A."/>
            <person name="Liang C."/>
            <person name="Lipzen A."/>
            <person name="Lutzoni F."/>
            <person name="Magnuson J."/>
            <person name="Mondo S."/>
            <person name="Nolan M."/>
            <person name="Ohm R."/>
            <person name="Pangilinan J."/>
            <person name="Park H.-J.H."/>
            <person name="Ramirez L."/>
            <person name="Alfaro M."/>
            <person name="Sun H."/>
            <person name="Tritt A."/>
            <person name="Yoshinaga Y."/>
            <person name="Zwiers L.-H.L."/>
            <person name="Turgeon B.G."/>
            <person name="Goodwin S.B."/>
            <person name="Spatafora J.W."/>
            <person name="Crous P.W."/>
            <person name="Grigoriev I.V."/>
        </authorList>
    </citation>
    <scope>NUCLEOTIDE SEQUENCE [LARGE SCALE GENOMIC DNA]</scope>
    <source>
        <strain evidence="2 3">CBS 611.86</strain>
    </source>
</reference>
<dbReference type="Proteomes" id="UP000481861">
    <property type="component" value="Unassembled WGS sequence"/>
</dbReference>
<dbReference type="OrthoDB" id="3795775at2759"/>
<name>A0A7C8ILH1_9PLEO</name>